<protein>
    <submittedName>
        <fullName evidence="5">GNAT family N-acetyltransferase</fullName>
    </submittedName>
</protein>
<organism evidence="5 6">
    <name type="scientific">Candidatus Methanocrinis alkalitolerans</name>
    <dbReference type="NCBI Taxonomy" id="3033395"/>
    <lineage>
        <taxon>Archaea</taxon>
        <taxon>Methanobacteriati</taxon>
        <taxon>Methanobacteriota</taxon>
        <taxon>Stenosarchaea group</taxon>
        <taxon>Methanomicrobia</taxon>
        <taxon>Methanotrichales</taxon>
        <taxon>Methanotrichaceae</taxon>
        <taxon>Methanocrinis</taxon>
    </lineage>
</organism>
<keyword evidence="1" id="KW-0808">Transferase</keyword>
<accession>A0ABT5XD81</accession>
<name>A0ABT5XD81_9EURY</name>
<evidence type="ECO:0000313" key="5">
    <source>
        <dbReference type="EMBL" id="MDF0592665.1"/>
    </source>
</evidence>
<dbReference type="PROSITE" id="PS51186">
    <property type="entry name" value="GNAT"/>
    <property type="match status" value="1"/>
</dbReference>
<sequence>MIVPPSIETDRLKIRRHVFDDFGPMRSFFSDEAATRLLDMTPEQKTKEAVRGLLNAVIASYDAEEPIFAMAVVEKEMGKFVGSCGMAPVDLEPGEIQIFYVILPEYQGRGFASEAVAGLVEYAFSNLGVERLFASMATENAASVKVAEKLGMTFEGSAEKEVNGVVYRGRRYSLAKSRFFEVRGKGRN</sequence>
<evidence type="ECO:0000256" key="1">
    <source>
        <dbReference type="ARBA" id="ARBA00022679"/>
    </source>
</evidence>
<dbReference type="Pfam" id="PF13302">
    <property type="entry name" value="Acetyltransf_3"/>
    <property type="match status" value="1"/>
</dbReference>
<feature type="domain" description="N-acetyltransferase" evidence="4">
    <location>
        <begin position="23"/>
        <end position="173"/>
    </location>
</feature>
<dbReference type="CDD" id="cd04301">
    <property type="entry name" value="NAT_SF"/>
    <property type="match status" value="1"/>
</dbReference>
<dbReference type="EMBL" id="JARFPL010000008">
    <property type="protein sequence ID" value="MDF0592665.1"/>
    <property type="molecule type" value="Genomic_DNA"/>
</dbReference>
<dbReference type="InterPro" id="IPR016181">
    <property type="entry name" value="Acyl_CoA_acyltransferase"/>
</dbReference>
<dbReference type="SUPFAM" id="SSF55729">
    <property type="entry name" value="Acyl-CoA N-acyltransferases (Nat)"/>
    <property type="match status" value="1"/>
</dbReference>
<proteinExistence type="inferred from homology"/>
<reference evidence="5 6" key="1">
    <citation type="submission" date="2023-03" db="EMBL/GenBank/DDBJ databases">
        <title>Whole genome sequencing of Methanotrichaceae archaeon M04Ac.</title>
        <authorList>
            <person name="Khomyakova M.A."/>
            <person name="Merkel A.Y."/>
            <person name="Slobodkin A.I."/>
        </authorList>
    </citation>
    <scope>NUCLEOTIDE SEQUENCE [LARGE SCALE GENOMIC DNA]</scope>
    <source>
        <strain evidence="5 6">M04Ac</strain>
    </source>
</reference>
<keyword evidence="6" id="KW-1185">Reference proteome</keyword>
<evidence type="ECO:0000259" key="4">
    <source>
        <dbReference type="PROSITE" id="PS51186"/>
    </source>
</evidence>
<dbReference type="RefSeq" id="WP_316968373.1">
    <property type="nucleotide sequence ID" value="NZ_JARFPL010000008.1"/>
</dbReference>
<comment type="similarity">
    <text evidence="3">Belongs to the acetyltransferase family. RimJ subfamily.</text>
</comment>
<comment type="caution">
    <text evidence="5">The sequence shown here is derived from an EMBL/GenBank/DDBJ whole genome shotgun (WGS) entry which is preliminary data.</text>
</comment>
<dbReference type="InterPro" id="IPR000182">
    <property type="entry name" value="GNAT_dom"/>
</dbReference>
<evidence type="ECO:0000313" key="6">
    <source>
        <dbReference type="Proteomes" id="UP001215956"/>
    </source>
</evidence>
<gene>
    <name evidence="5" type="ORF">P0O24_03605</name>
</gene>
<evidence type="ECO:0000256" key="2">
    <source>
        <dbReference type="ARBA" id="ARBA00023315"/>
    </source>
</evidence>
<keyword evidence="2" id="KW-0012">Acyltransferase</keyword>
<dbReference type="Gene3D" id="3.40.630.30">
    <property type="match status" value="1"/>
</dbReference>
<dbReference type="Proteomes" id="UP001215956">
    <property type="component" value="Unassembled WGS sequence"/>
</dbReference>
<dbReference type="InterPro" id="IPR051531">
    <property type="entry name" value="N-acetyltransferase"/>
</dbReference>
<evidence type="ECO:0000256" key="3">
    <source>
        <dbReference type="ARBA" id="ARBA00038502"/>
    </source>
</evidence>
<dbReference type="PANTHER" id="PTHR43792:SF8">
    <property type="entry name" value="[RIBOSOMAL PROTEIN US5]-ALANINE N-ACETYLTRANSFERASE"/>
    <property type="match status" value="1"/>
</dbReference>
<dbReference type="PANTHER" id="PTHR43792">
    <property type="entry name" value="GNAT FAMILY, PUTATIVE (AFU_ORTHOLOGUE AFUA_3G00765)-RELATED-RELATED"/>
    <property type="match status" value="1"/>
</dbReference>